<sequence length="97" mass="10915">MKITTIGIDLAKEVFQIHGVDEHGKAVLRKQLRRSKIAEFFANLEPCLIGLEACGSSYNWARKLGEFGHTIKLMSPQFVKPYVKTNKHDMADAEAIL</sequence>
<dbReference type="EMBL" id="VNHT01000039">
    <property type="protein sequence ID" value="TYP84675.1"/>
    <property type="molecule type" value="Genomic_DNA"/>
</dbReference>
<dbReference type="PANTHER" id="PTHR33055">
    <property type="entry name" value="TRANSPOSASE FOR INSERTION SEQUENCE ELEMENT IS1111A"/>
    <property type="match status" value="1"/>
</dbReference>
<evidence type="ECO:0000313" key="2">
    <source>
        <dbReference type="Proteomes" id="UP000324176"/>
    </source>
</evidence>
<gene>
    <name evidence="1" type="ORF">BCL69_10396</name>
</gene>
<name>A0A5D3Y9Y9_9PROT</name>
<comment type="caution">
    <text evidence="1">The sequence shown here is derived from an EMBL/GenBank/DDBJ whole genome shotgun (WGS) entry which is preliminary data.</text>
</comment>
<dbReference type="PANTHER" id="PTHR33055:SF3">
    <property type="entry name" value="PUTATIVE TRANSPOSASE FOR IS117-RELATED"/>
    <property type="match status" value="1"/>
</dbReference>
<dbReference type="AlphaFoldDB" id="A0A5D3Y9Y9"/>
<dbReference type="Proteomes" id="UP000324176">
    <property type="component" value="Unassembled WGS sequence"/>
</dbReference>
<dbReference type="InterPro" id="IPR047650">
    <property type="entry name" value="Transpos_IS110"/>
</dbReference>
<organism evidence="1 2">
    <name type="scientific">Nitrosomonas communis</name>
    <dbReference type="NCBI Taxonomy" id="44574"/>
    <lineage>
        <taxon>Bacteria</taxon>
        <taxon>Pseudomonadati</taxon>
        <taxon>Pseudomonadota</taxon>
        <taxon>Betaproteobacteria</taxon>
        <taxon>Nitrosomonadales</taxon>
        <taxon>Nitrosomonadaceae</taxon>
        <taxon>Nitrosomonas</taxon>
    </lineage>
</organism>
<reference evidence="1 2" key="1">
    <citation type="submission" date="2019-07" db="EMBL/GenBank/DDBJ databases">
        <title>Active sludge and wastewater microbial communities from Klosterneuburg, Austria.</title>
        <authorList>
            <person name="Wagner M."/>
        </authorList>
    </citation>
    <scope>NUCLEOTIDE SEQUENCE [LARGE SCALE GENOMIC DNA]</scope>
    <source>
        <strain evidence="1 2">Nm2</strain>
    </source>
</reference>
<accession>A0A5D3Y9Y9</accession>
<protein>
    <recommendedName>
        <fullName evidence="3">Transposase</fullName>
    </recommendedName>
</protein>
<proteinExistence type="predicted"/>
<evidence type="ECO:0000313" key="1">
    <source>
        <dbReference type="EMBL" id="TYP84675.1"/>
    </source>
</evidence>
<evidence type="ECO:0008006" key="3">
    <source>
        <dbReference type="Google" id="ProtNLM"/>
    </source>
</evidence>